<dbReference type="PROSITE" id="PS50234">
    <property type="entry name" value="VWFA"/>
    <property type="match status" value="1"/>
</dbReference>
<feature type="region of interest" description="Disordered" evidence="1">
    <location>
        <begin position="135"/>
        <end position="166"/>
    </location>
</feature>
<keyword evidence="4" id="KW-1185">Reference proteome</keyword>
<dbReference type="KEGG" id="many:MANY_41070"/>
<dbReference type="Gene3D" id="3.40.50.410">
    <property type="entry name" value="von Willebrand factor, type A domain"/>
    <property type="match status" value="1"/>
</dbReference>
<accession>A0A6N4W9R6</accession>
<protein>
    <recommendedName>
        <fullName evidence="2">VWFA domain-containing protein</fullName>
    </recommendedName>
</protein>
<feature type="compositionally biased region" description="Basic and acidic residues" evidence="1">
    <location>
        <begin position="137"/>
        <end position="151"/>
    </location>
</feature>
<dbReference type="InterPro" id="IPR051928">
    <property type="entry name" value="NorD/CobT"/>
</dbReference>
<gene>
    <name evidence="3" type="ORF">MANY_41070</name>
</gene>
<reference evidence="3 4" key="1">
    <citation type="journal article" date="2019" name="Emerg. Microbes Infect.">
        <title>Comprehensive subspecies identification of 175 nontuberculous mycobacteria species based on 7547 genomic profiles.</title>
        <authorList>
            <person name="Matsumoto Y."/>
            <person name="Kinjo T."/>
            <person name="Motooka D."/>
            <person name="Nabeya D."/>
            <person name="Jung N."/>
            <person name="Uechi K."/>
            <person name="Horii T."/>
            <person name="Iida T."/>
            <person name="Fujita J."/>
            <person name="Nakamura S."/>
        </authorList>
    </citation>
    <scope>NUCLEOTIDE SEQUENCE [LARGE SCALE GENOMIC DNA]</scope>
    <source>
        <strain evidence="3 4">JCM 30275</strain>
    </source>
</reference>
<evidence type="ECO:0000256" key="1">
    <source>
        <dbReference type="SAM" id="MobiDB-lite"/>
    </source>
</evidence>
<feature type="compositionally biased region" description="Acidic residues" evidence="1">
    <location>
        <begin position="152"/>
        <end position="163"/>
    </location>
</feature>
<dbReference type="InterPro" id="IPR036465">
    <property type="entry name" value="vWFA_dom_sf"/>
</dbReference>
<dbReference type="Pfam" id="PF00092">
    <property type="entry name" value="VWA"/>
    <property type="match status" value="1"/>
</dbReference>
<evidence type="ECO:0000313" key="3">
    <source>
        <dbReference type="EMBL" id="BBZ78770.1"/>
    </source>
</evidence>
<sequence length="561" mass="60218">MCVKDTAGHDDGVYTFGNTITVDGEQLTTMTRAQVVLQAAMYGAGSFQPAVLRHLIGRSGACERYCAMEGLRALTLTGDRWPPFVAALTAAVTEVPSTGSAEESMRMALAHNQIPAAPEFFGRIKPARAVLVSAARTGRDHKEDVKTRDDPDGAEGEDPDADSDEAKSLDLLSNPLMPNHPVARMIQSLFKHSGGKSADATSQAGGGTPVARPSLRPSEGRKVSVGRRIAMAANRLVFGTHRGDARYPEWDQSAQRYRHNWVTVHELEPWNPDGFRDNTTLAQIGLLDTPATLTRSLARHVLGIAPHGRSEFGEQLHTDGVVDLAYWRRSGSGTAPLPFIGKKRQRPGVAALVLLDVSSSTLDTTGDTEGQTGSVFDQHLKLSYRITAALDGLGVPVGFYAFRSWGREMVHVLPVKSFRERVSALTIERVGHLNPAGFTRIGGAIRHCTSILERQAEGMKRVVILVSDGHPYDDGYDGTQAAGDTRHAMSEARLRGVGFVCVGVTAPSGNGSQVQREALDSASALHVASISGIEHQLGTLIRQALADARRRGDHAASNVPA</sequence>
<name>A0A6N4W9R6_9MYCO</name>
<proteinExistence type="predicted"/>
<dbReference type="PANTHER" id="PTHR41248">
    <property type="entry name" value="NORD PROTEIN"/>
    <property type="match status" value="1"/>
</dbReference>
<dbReference type="SUPFAM" id="SSF53300">
    <property type="entry name" value="vWA-like"/>
    <property type="match status" value="1"/>
</dbReference>
<organism evidence="3 4">
    <name type="scientific">Mycolicibacterium anyangense</name>
    <dbReference type="NCBI Taxonomy" id="1431246"/>
    <lineage>
        <taxon>Bacteria</taxon>
        <taxon>Bacillati</taxon>
        <taxon>Actinomycetota</taxon>
        <taxon>Actinomycetes</taxon>
        <taxon>Mycobacteriales</taxon>
        <taxon>Mycobacteriaceae</taxon>
        <taxon>Mycolicibacterium</taxon>
    </lineage>
</organism>
<feature type="domain" description="VWFA" evidence="2">
    <location>
        <begin position="350"/>
        <end position="545"/>
    </location>
</feature>
<dbReference type="AlphaFoldDB" id="A0A6N4W9R6"/>
<dbReference type="InterPro" id="IPR002035">
    <property type="entry name" value="VWF_A"/>
</dbReference>
<dbReference type="SMART" id="SM00327">
    <property type="entry name" value="VWA"/>
    <property type="match status" value="1"/>
</dbReference>
<evidence type="ECO:0000259" key="2">
    <source>
        <dbReference type="PROSITE" id="PS50234"/>
    </source>
</evidence>
<feature type="region of interest" description="Disordered" evidence="1">
    <location>
        <begin position="191"/>
        <end position="223"/>
    </location>
</feature>
<evidence type="ECO:0000313" key="4">
    <source>
        <dbReference type="Proteomes" id="UP000467249"/>
    </source>
</evidence>
<dbReference type="Proteomes" id="UP000467249">
    <property type="component" value="Chromosome"/>
</dbReference>
<dbReference type="EMBL" id="AP022620">
    <property type="protein sequence ID" value="BBZ78770.1"/>
    <property type="molecule type" value="Genomic_DNA"/>
</dbReference>
<dbReference type="PANTHER" id="PTHR41248:SF1">
    <property type="entry name" value="NORD PROTEIN"/>
    <property type="match status" value="1"/>
</dbReference>